<evidence type="ECO:0000256" key="2">
    <source>
        <dbReference type="ARBA" id="ARBA00022448"/>
    </source>
</evidence>
<dbReference type="EMBL" id="JBGUBD010000006">
    <property type="protein sequence ID" value="MFA9478794.1"/>
    <property type="molecule type" value="Genomic_DNA"/>
</dbReference>
<evidence type="ECO:0000256" key="5">
    <source>
        <dbReference type="ARBA" id="ARBA00022989"/>
    </source>
</evidence>
<evidence type="ECO:0000313" key="9">
    <source>
        <dbReference type="EMBL" id="MFA9478794.1"/>
    </source>
</evidence>
<dbReference type="Pfam" id="PF03600">
    <property type="entry name" value="CitMHS"/>
    <property type="match status" value="1"/>
</dbReference>
<dbReference type="Pfam" id="PF02080">
    <property type="entry name" value="TrkA_C"/>
    <property type="match status" value="2"/>
</dbReference>
<dbReference type="InterPro" id="IPR004680">
    <property type="entry name" value="Cit_transptr-like_dom"/>
</dbReference>
<feature type="transmembrane region" description="Helical" evidence="7">
    <location>
        <begin position="450"/>
        <end position="478"/>
    </location>
</feature>
<evidence type="ECO:0000256" key="1">
    <source>
        <dbReference type="ARBA" id="ARBA00004141"/>
    </source>
</evidence>
<keyword evidence="6 7" id="KW-0472">Membrane</keyword>
<feature type="transmembrane region" description="Helical" evidence="7">
    <location>
        <begin position="57"/>
        <end position="79"/>
    </location>
</feature>
<dbReference type="Gene3D" id="3.30.70.1450">
    <property type="entry name" value="Regulator of K+ conductance, C-terminal domain"/>
    <property type="match status" value="2"/>
</dbReference>
<evidence type="ECO:0000256" key="6">
    <source>
        <dbReference type="ARBA" id="ARBA00023136"/>
    </source>
</evidence>
<evidence type="ECO:0000256" key="4">
    <source>
        <dbReference type="ARBA" id="ARBA00022737"/>
    </source>
</evidence>
<feature type="transmembrane region" description="Helical" evidence="7">
    <location>
        <begin position="530"/>
        <end position="548"/>
    </location>
</feature>
<dbReference type="PANTHER" id="PTHR43652:SF2">
    <property type="entry name" value="BASIC AMINO ACID ANTIPORTER YFCC-RELATED"/>
    <property type="match status" value="1"/>
</dbReference>
<dbReference type="Proteomes" id="UP001575105">
    <property type="component" value="Unassembled WGS sequence"/>
</dbReference>
<sequence length="590" mass="62469">MGWEAWATIAVVVLCIAALARNVGGPDIILLGGLALLTAMGIVGSGEAVAGFGNEGLVTVAALFMVVTGLTQTGAMAMIVQPLLGRPTTVPVAQARLMLPVAGLSAFLNNTPIVAMFLPVLSDWCKKTGIAPAKLFLPLSYAAILGGTCTLIGTSTNLVVNGMLLASPDLEGFNLFDIAWVALPALVVGLSYILLTSRWLLPDRGSALDLGDDPRQYTVEMIVDPAGPLVGQTIEQAGLRHLPGLYLAEIERNSEVLPAVAPTTSLHGSDRLVFVGIVESVVDLRKIRGLLPATNQVFKLDAPRTQRTMLEAVVSDSCPLVGKSIREGRFRSTYNAAVIAVARNGQRILNMKIGDIVLRPGDTLLIEAHPSFARQQRNSRDFFLVSQVEGSTPPRHERAWLAMGLLVGMVAVVTLGYLTMLQAALLAAVAMIVTRCCTGTEARRNVDWRVLIVIGAAFGIGQAMANSGAADGIAGFLINVVGENPWLTLLAVYIVTSIFTELITNNAAAVLVFPIALASATSLDVNFTPFAIAIMMAASAAFATPIGYQTNLMVLGPGGYRFTDYVRFGVPLNLLVMLVTVTLAPLIWPF</sequence>
<feature type="transmembrane region" description="Helical" evidence="7">
    <location>
        <begin position="490"/>
        <end position="518"/>
    </location>
</feature>
<gene>
    <name evidence="9" type="ORF">ACERK3_10850</name>
</gene>
<organism evidence="9 10">
    <name type="scientific">Natronomicrosphaera hydrolytica</name>
    <dbReference type="NCBI Taxonomy" id="3242702"/>
    <lineage>
        <taxon>Bacteria</taxon>
        <taxon>Pseudomonadati</taxon>
        <taxon>Planctomycetota</taxon>
        <taxon>Phycisphaerae</taxon>
        <taxon>Phycisphaerales</taxon>
        <taxon>Phycisphaeraceae</taxon>
        <taxon>Natronomicrosphaera</taxon>
    </lineage>
</organism>
<dbReference type="SUPFAM" id="SSF116726">
    <property type="entry name" value="TrkA C-terminal domain-like"/>
    <property type="match status" value="2"/>
</dbReference>
<feature type="domain" description="RCK C-terminal" evidence="8">
    <location>
        <begin position="295"/>
        <end position="382"/>
    </location>
</feature>
<feature type="transmembrane region" description="Helical" evidence="7">
    <location>
        <begin position="568"/>
        <end position="588"/>
    </location>
</feature>
<evidence type="ECO:0000259" key="8">
    <source>
        <dbReference type="PROSITE" id="PS51202"/>
    </source>
</evidence>
<evidence type="ECO:0000313" key="10">
    <source>
        <dbReference type="Proteomes" id="UP001575105"/>
    </source>
</evidence>
<keyword evidence="10" id="KW-1185">Reference proteome</keyword>
<keyword evidence="4" id="KW-0677">Repeat</keyword>
<keyword evidence="5 7" id="KW-1133">Transmembrane helix</keyword>
<evidence type="ECO:0000256" key="7">
    <source>
        <dbReference type="SAM" id="Phobius"/>
    </source>
</evidence>
<feature type="transmembrane region" description="Helical" evidence="7">
    <location>
        <begin position="133"/>
        <end position="153"/>
    </location>
</feature>
<dbReference type="InterPro" id="IPR036721">
    <property type="entry name" value="RCK_C_sf"/>
</dbReference>
<dbReference type="PROSITE" id="PS51202">
    <property type="entry name" value="RCK_C"/>
    <property type="match status" value="2"/>
</dbReference>
<dbReference type="RefSeq" id="WP_425345719.1">
    <property type="nucleotide sequence ID" value="NZ_JBGUBD010000006.1"/>
</dbReference>
<proteinExistence type="predicted"/>
<feature type="domain" description="RCK C-terminal" evidence="8">
    <location>
        <begin position="205"/>
        <end position="290"/>
    </location>
</feature>
<reference evidence="9 10" key="1">
    <citation type="submission" date="2024-08" db="EMBL/GenBank/DDBJ databases">
        <title>Whole-genome sequencing of halo(alkali)philic microorganisms from hypersaline lakes.</title>
        <authorList>
            <person name="Sorokin D.Y."/>
            <person name="Merkel A.Y."/>
            <person name="Messina E."/>
            <person name="Yakimov M."/>
        </authorList>
    </citation>
    <scope>NUCLEOTIDE SEQUENCE [LARGE SCALE GENOMIC DNA]</scope>
    <source>
        <strain evidence="9 10">AB-hyl4</strain>
    </source>
</reference>
<evidence type="ECO:0000256" key="3">
    <source>
        <dbReference type="ARBA" id="ARBA00022692"/>
    </source>
</evidence>
<feature type="transmembrane region" description="Helical" evidence="7">
    <location>
        <begin position="99"/>
        <end position="121"/>
    </location>
</feature>
<dbReference type="InterPro" id="IPR031312">
    <property type="entry name" value="Na/sul_symport_CS"/>
</dbReference>
<dbReference type="PANTHER" id="PTHR43652">
    <property type="entry name" value="BASIC AMINO ACID ANTIPORTER YFCC-RELATED"/>
    <property type="match status" value="1"/>
</dbReference>
<keyword evidence="3 7" id="KW-0812">Transmembrane</keyword>
<accession>A0ABV4U8E7</accession>
<dbReference type="InterPro" id="IPR051679">
    <property type="entry name" value="DASS-Related_Transporters"/>
</dbReference>
<feature type="transmembrane region" description="Helical" evidence="7">
    <location>
        <begin position="173"/>
        <end position="195"/>
    </location>
</feature>
<dbReference type="PROSITE" id="PS01271">
    <property type="entry name" value="NA_SULFATE"/>
    <property type="match status" value="1"/>
</dbReference>
<comment type="subcellular location">
    <subcellularLocation>
        <location evidence="1">Membrane</location>
        <topology evidence="1">Multi-pass membrane protein</topology>
    </subcellularLocation>
</comment>
<name>A0ABV4U8E7_9BACT</name>
<dbReference type="InterPro" id="IPR006037">
    <property type="entry name" value="RCK_C"/>
</dbReference>
<protein>
    <submittedName>
        <fullName evidence="9">SLC13 family permease</fullName>
    </submittedName>
</protein>
<comment type="caution">
    <text evidence="9">The sequence shown here is derived from an EMBL/GenBank/DDBJ whole genome shotgun (WGS) entry which is preliminary data.</text>
</comment>
<feature type="transmembrane region" description="Helical" evidence="7">
    <location>
        <begin position="30"/>
        <end position="50"/>
    </location>
</feature>
<keyword evidence="2" id="KW-0813">Transport</keyword>